<name>A0A1S1NM75_9MYCO</name>
<gene>
    <name evidence="2" type="ORF">BKN37_07295</name>
</gene>
<protein>
    <recommendedName>
        <fullName evidence="1">DUF559 domain-containing protein</fullName>
    </recommendedName>
</protein>
<sequence>MRQPFIGSEELACGALNRHQLRTRYRAVFPNVYLPQQVRPSLEQRALAAWLWSGREAVIAGMAAAALHGAKWVDDDLPVELIYPNPRPPPGVVTRRELLLEGETQVLAERTITTPERTAFDLGRRGPIRAAVARLDALAQATELNFADVALIGHRHPHTRGLRQLERVLDLVDAGAQSPKETYLRLLLVEAGLPRPQTQIRVTTEDAVYYLDMGWEEYLVAVEYDGDQHRTDRWQFVKDIRRLETLERMGWIVIRVVAEDRAADIVRRVWRALAARGLTVR</sequence>
<evidence type="ECO:0000313" key="2">
    <source>
        <dbReference type="EMBL" id="OHV05081.1"/>
    </source>
</evidence>
<feature type="domain" description="DUF559" evidence="1">
    <location>
        <begin position="209"/>
        <end position="260"/>
    </location>
</feature>
<evidence type="ECO:0000259" key="1">
    <source>
        <dbReference type="Pfam" id="PF04480"/>
    </source>
</evidence>
<dbReference type="Gene3D" id="3.40.960.10">
    <property type="entry name" value="VSR Endonuclease"/>
    <property type="match status" value="1"/>
</dbReference>
<comment type="caution">
    <text evidence="2">The sequence shown here is derived from an EMBL/GenBank/DDBJ whole genome shotgun (WGS) entry which is preliminary data.</text>
</comment>
<dbReference type="Pfam" id="PF04480">
    <property type="entry name" value="DUF559"/>
    <property type="match status" value="1"/>
</dbReference>
<proteinExistence type="predicted"/>
<dbReference type="SUPFAM" id="SSF52980">
    <property type="entry name" value="Restriction endonuclease-like"/>
    <property type="match status" value="1"/>
</dbReference>
<dbReference type="RefSeq" id="WP_071023867.1">
    <property type="nucleotide sequence ID" value="NZ_MLQM01000024.1"/>
</dbReference>
<dbReference type="EMBL" id="MLQM01000024">
    <property type="protein sequence ID" value="OHV05081.1"/>
    <property type="molecule type" value="Genomic_DNA"/>
</dbReference>
<dbReference type="InterPro" id="IPR007569">
    <property type="entry name" value="DUF559"/>
</dbReference>
<keyword evidence="3" id="KW-1185">Reference proteome</keyword>
<evidence type="ECO:0000313" key="3">
    <source>
        <dbReference type="Proteomes" id="UP000179734"/>
    </source>
</evidence>
<accession>A0A1S1NM75</accession>
<dbReference type="InterPro" id="IPR011335">
    <property type="entry name" value="Restrct_endonuc-II-like"/>
</dbReference>
<dbReference type="Proteomes" id="UP000179734">
    <property type="component" value="Unassembled WGS sequence"/>
</dbReference>
<reference evidence="2 3" key="1">
    <citation type="submission" date="2016-10" db="EMBL/GenBank/DDBJ databases">
        <title>Genome sequence of Mycobacterium talmonii.</title>
        <authorList>
            <person name="Greninger A.L."/>
            <person name="Elliott B."/>
            <person name="Vasireddy S."/>
            <person name="Vasireddy R."/>
        </authorList>
    </citation>
    <scope>NUCLEOTIDE SEQUENCE [LARGE SCALE GENOMIC DNA]</scope>
    <source>
        <strain evidence="3">NE-TNMC-100812</strain>
    </source>
</reference>
<dbReference type="AlphaFoldDB" id="A0A1S1NM75"/>
<organism evidence="2 3">
    <name type="scientific">Mycobacterium talmoniae</name>
    <dbReference type="NCBI Taxonomy" id="1858794"/>
    <lineage>
        <taxon>Bacteria</taxon>
        <taxon>Bacillati</taxon>
        <taxon>Actinomycetota</taxon>
        <taxon>Actinomycetes</taxon>
        <taxon>Mycobacteriales</taxon>
        <taxon>Mycobacteriaceae</taxon>
        <taxon>Mycobacterium</taxon>
    </lineage>
</organism>